<dbReference type="AlphaFoldDB" id="A0A0V1JHQ9"/>
<keyword evidence="1" id="KW-1133">Transmembrane helix</keyword>
<organism evidence="2 3">
    <name type="scientific">Trichinella pseudospiralis</name>
    <name type="common">Parasitic roundworm</name>
    <dbReference type="NCBI Taxonomy" id="6337"/>
    <lineage>
        <taxon>Eukaryota</taxon>
        <taxon>Metazoa</taxon>
        <taxon>Ecdysozoa</taxon>
        <taxon>Nematoda</taxon>
        <taxon>Enoplea</taxon>
        <taxon>Dorylaimia</taxon>
        <taxon>Trichinellida</taxon>
        <taxon>Trichinellidae</taxon>
        <taxon>Trichinella</taxon>
    </lineage>
</organism>
<keyword evidence="1" id="KW-0472">Membrane</keyword>
<protein>
    <submittedName>
        <fullName evidence="2">Uncharacterized protein</fullName>
    </submittedName>
</protein>
<evidence type="ECO:0000313" key="3">
    <source>
        <dbReference type="Proteomes" id="UP000054805"/>
    </source>
</evidence>
<comment type="caution">
    <text evidence="2">The sequence shown here is derived from an EMBL/GenBank/DDBJ whole genome shotgun (WGS) entry which is preliminary data.</text>
</comment>
<evidence type="ECO:0000256" key="1">
    <source>
        <dbReference type="SAM" id="Phobius"/>
    </source>
</evidence>
<keyword evidence="3" id="KW-1185">Reference proteome</keyword>
<dbReference type="Proteomes" id="UP000054805">
    <property type="component" value="Unassembled WGS sequence"/>
</dbReference>
<evidence type="ECO:0000313" key="2">
    <source>
        <dbReference type="EMBL" id="KRZ34531.1"/>
    </source>
</evidence>
<sequence>MTIIEIAAHAATVMSAAFQAHRCRENKLKVISFSVLWIISTNWLPLCIFEFHKNFMITIRRSYHTTTTGSETVFYRRLLHPLSVTSLQTKHRSNVLQKQLFKALKQTTVTEALFGTPYSSSSSSSSPILAINK</sequence>
<accession>A0A0V1JHQ9</accession>
<name>A0A0V1JHQ9_TRIPS</name>
<keyword evidence="1" id="KW-0812">Transmembrane</keyword>
<reference evidence="2 3" key="1">
    <citation type="submission" date="2015-01" db="EMBL/GenBank/DDBJ databases">
        <title>Evolution of Trichinella species and genotypes.</title>
        <authorList>
            <person name="Korhonen P.K."/>
            <person name="Edoardo P."/>
            <person name="Giuseppe L.R."/>
            <person name="Gasser R.B."/>
        </authorList>
    </citation>
    <scope>NUCLEOTIDE SEQUENCE [LARGE SCALE GENOMIC DNA]</scope>
    <source>
        <strain evidence="2">ISS588</strain>
    </source>
</reference>
<dbReference type="EMBL" id="JYDS01000003">
    <property type="protein sequence ID" value="KRZ34531.1"/>
    <property type="molecule type" value="Genomic_DNA"/>
</dbReference>
<proteinExistence type="predicted"/>
<gene>
    <name evidence="2" type="ORF">T4B_14318</name>
</gene>
<feature type="transmembrane region" description="Helical" evidence="1">
    <location>
        <begin position="30"/>
        <end position="51"/>
    </location>
</feature>